<dbReference type="PANTHER" id="PTHR35936">
    <property type="entry name" value="MEMBRANE-BOUND LYTIC MUREIN TRANSGLYCOSYLASE F"/>
    <property type="match status" value="1"/>
</dbReference>
<accession>A0A369BIZ0</accession>
<dbReference type="SMART" id="SM00079">
    <property type="entry name" value="PBPe"/>
    <property type="match status" value="1"/>
</dbReference>
<name>A0A369BIZ0_9BACL</name>
<evidence type="ECO:0000256" key="2">
    <source>
        <dbReference type="SAM" id="SignalP"/>
    </source>
</evidence>
<feature type="signal peptide" evidence="2">
    <location>
        <begin position="1"/>
        <end position="23"/>
    </location>
</feature>
<dbReference type="GO" id="GO:0015276">
    <property type="term" value="F:ligand-gated monoatomic ion channel activity"/>
    <property type="evidence" value="ECO:0007669"/>
    <property type="project" value="InterPro"/>
</dbReference>
<dbReference type="SMART" id="SM00062">
    <property type="entry name" value="PBPb"/>
    <property type="match status" value="1"/>
</dbReference>
<keyword evidence="6" id="KW-1185">Reference proteome</keyword>
<feature type="domain" description="Solute-binding protein family 3/N-terminal" evidence="3">
    <location>
        <begin position="65"/>
        <end position="289"/>
    </location>
</feature>
<dbReference type="InterPro" id="IPR001638">
    <property type="entry name" value="Solute-binding_3/MltF_N"/>
</dbReference>
<comment type="caution">
    <text evidence="5">The sequence shown here is derived from an EMBL/GenBank/DDBJ whole genome shotgun (WGS) entry which is preliminary data.</text>
</comment>
<feature type="domain" description="Ionotropic glutamate receptor C-terminal" evidence="4">
    <location>
        <begin position="65"/>
        <end position="288"/>
    </location>
</feature>
<dbReference type="PANTHER" id="PTHR35936:SF19">
    <property type="entry name" value="AMINO-ACID-BINDING PROTEIN YXEM-RELATED"/>
    <property type="match status" value="1"/>
</dbReference>
<reference evidence="5 6" key="1">
    <citation type="submission" date="2018-07" db="EMBL/GenBank/DDBJ databases">
        <title>Genomic Encyclopedia of Type Strains, Phase III (KMG-III): the genomes of soil and plant-associated and newly described type strains.</title>
        <authorList>
            <person name="Whitman W."/>
        </authorList>
    </citation>
    <scope>NUCLEOTIDE SEQUENCE [LARGE SCALE GENOMIC DNA]</scope>
    <source>
        <strain evidence="5 6">CECT 8333</strain>
    </source>
</reference>
<dbReference type="InterPro" id="IPR001320">
    <property type="entry name" value="Iontro_rcpt_C"/>
</dbReference>
<evidence type="ECO:0000256" key="1">
    <source>
        <dbReference type="ARBA" id="ARBA00022729"/>
    </source>
</evidence>
<gene>
    <name evidence="5" type="ORF">DFP94_103279</name>
</gene>
<dbReference type="Pfam" id="PF00497">
    <property type="entry name" value="SBP_bac_3"/>
    <property type="match status" value="1"/>
</dbReference>
<dbReference type="SUPFAM" id="SSF53850">
    <property type="entry name" value="Periplasmic binding protein-like II"/>
    <property type="match status" value="1"/>
</dbReference>
<dbReference type="RefSeq" id="WP_114496617.1">
    <property type="nucleotide sequence ID" value="NZ_QPJW01000003.1"/>
</dbReference>
<sequence length="292" mass="31829">MQLKKRKSLIILTLIAAFTLVLSACGANNGGNATGNGNTAGTKDNDPAQNQAGSNLLEQIKSKGKITIGLMGTYAPYNFVNENNEVDGYDADLAKEIAKRIGVEANFVTGEFSGLIEGLQKGKYDALVSQVTITEDRQKSIDFSEPYVKNDVSIIVTDNNNNIQSVDDFKGKKIGVALGTNDEAYLRDEVLPKVGDFEIVTYNDNLNALMDLNNGRIDATINNVFALKPLIEKNNLKLKTVGEPLKSDFAGVAMPKNSPELQEAVNKALQEIKDDGTLKTLYNKWFDVDPNF</sequence>
<feature type="chain" id="PRO_5038601724" evidence="2">
    <location>
        <begin position="24"/>
        <end position="292"/>
    </location>
</feature>
<dbReference type="EMBL" id="QPJW01000003">
    <property type="protein sequence ID" value="RCX20548.1"/>
    <property type="molecule type" value="Genomic_DNA"/>
</dbReference>
<dbReference type="OrthoDB" id="8613538at2"/>
<dbReference type="Proteomes" id="UP000253090">
    <property type="component" value="Unassembled WGS sequence"/>
</dbReference>
<dbReference type="AlphaFoldDB" id="A0A369BIZ0"/>
<dbReference type="Gene3D" id="3.40.190.10">
    <property type="entry name" value="Periplasmic binding protein-like II"/>
    <property type="match status" value="2"/>
</dbReference>
<keyword evidence="1 2" id="KW-0732">Signal</keyword>
<protein>
    <submittedName>
        <fullName evidence="5">Amino acid ABC transporter substrate-binding protein (PAAT family)</fullName>
    </submittedName>
</protein>
<dbReference type="PROSITE" id="PS51257">
    <property type="entry name" value="PROKAR_LIPOPROTEIN"/>
    <property type="match status" value="1"/>
</dbReference>
<evidence type="ECO:0000313" key="6">
    <source>
        <dbReference type="Proteomes" id="UP000253090"/>
    </source>
</evidence>
<evidence type="ECO:0000259" key="3">
    <source>
        <dbReference type="SMART" id="SM00062"/>
    </source>
</evidence>
<dbReference type="GO" id="GO:0016020">
    <property type="term" value="C:membrane"/>
    <property type="evidence" value="ECO:0007669"/>
    <property type="project" value="InterPro"/>
</dbReference>
<evidence type="ECO:0000259" key="4">
    <source>
        <dbReference type="SMART" id="SM00079"/>
    </source>
</evidence>
<proteinExistence type="predicted"/>
<organism evidence="5 6">
    <name type="scientific">Fontibacillus phaseoli</name>
    <dbReference type="NCBI Taxonomy" id="1416533"/>
    <lineage>
        <taxon>Bacteria</taxon>
        <taxon>Bacillati</taxon>
        <taxon>Bacillota</taxon>
        <taxon>Bacilli</taxon>
        <taxon>Bacillales</taxon>
        <taxon>Paenibacillaceae</taxon>
        <taxon>Fontibacillus</taxon>
    </lineage>
</organism>
<evidence type="ECO:0000313" key="5">
    <source>
        <dbReference type="EMBL" id="RCX20548.1"/>
    </source>
</evidence>